<keyword evidence="8" id="KW-0675">Receptor</keyword>
<evidence type="ECO:0000313" key="8">
    <source>
        <dbReference type="EMBL" id="VEH68720.1"/>
    </source>
</evidence>
<evidence type="ECO:0000256" key="2">
    <source>
        <dbReference type="ARBA" id="ARBA00022448"/>
    </source>
</evidence>
<protein>
    <submittedName>
        <fullName evidence="8">TonB-dependent receptor, beta-barrel domain protein</fullName>
    </submittedName>
</protein>
<dbReference type="AlphaFoldDB" id="A0A448MU78"/>
<evidence type="ECO:0000256" key="4">
    <source>
        <dbReference type="ARBA" id="ARBA00022692"/>
    </source>
</evidence>
<dbReference type="EMBL" id="LR134405">
    <property type="protein sequence ID" value="VEH68720.1"/>
    <property type="molecule type" value="Genomic_DNA"/>
</dbReference>
<gene>
    <name evidence="8" type="ORF">NCTC8284_03960</name>
</gene>
<dbReference type="GO" id="GO:0009279">
    <property type="term" value="C:cell outer membrane"/>
    <property type="evidence" value="ECO:0007669"/>
    <property type="project" value="UniProtKB-SubCell"/>
</dbReference>
<keyword evidence="6 7" id="KW-0998">Cell outer membrane</keyword>
<sequence>MELGKTYWTSTLGFDWLKTKRADMGRDLNPNEQVYLDSKLMTRRQMLNKINASTEDWIARLGVDMAIPDYHITWSNKVYMKAPIRSHEALDGDFGDNISRYRSYHYGRHTQWDSSIRWQPTIAGNHSVYLQVDILNVLNQTRKSHKPVSSSDEYGIYTPGREFWLEVGYKF</sequence>
<comment type="subcellular location">
    <subcellularLocation>
        <location evidence="1 7">Cell outer membrane</location>
        <topology evidence="1 7">Multi-pass membrane protein</topology>
    </subcellularLocation>
</comment>
<dbReference type="SUPFAM" id="SSF56935">
    <property type="entry name" value="Porins"/>
    <property type="match status" value="1"/>
</dbReference>
<evidence type="ECO:0000256" key="6">
    <source>
        <dbReference type="ARBA" id="ARBA00023237"/>
    </source>
</evidence>
<dbReference type="InterPro" id="IPR036942">
    <property type="entry name" value="Beta-barrel_TonB_sf"/>
</dbReference>
<dbReference type="STRING" id="758.GCA_000730685_01747"/>
<evidence type="ECO:0000256" key="1">
    <source>
        <dbReference type="ARBA" id="ARBA00004571"/>
    </source>
</evidence>
<dbReference type="Proteomes" id="UP000278733">
    <property type="component" value="Chromosome"/>
</dbReference>
<name>A0A448MU78_9PAST</name>
<evidence type="ECO:0000256" key="7">
    <source>
        <dbReference type="PROSITE-ProRule" id="PRU01360"/>
    </source>
</evidence>
<organism evidence="8 9">
    <name type="scientific">Rodentibacter pneumotropicus</name>
    <dbReference type="NCBI Taxonomy" id="758"/>
    <lineage>
        <taxon>Bacteria</taxon>
        <taxon>Pseudomonadati</taxon>
        <taxon>Pseudomonadota</taxon>
        <taxon>Gammaproteobacteria</taxon>
        <taxon>Pasteurellales</taxon>
        <taxon>Pasteurellaceae</taxon>
        <taxon>Rodentibacter</taxon>
    </lineage>
</organism>
<evidence type="ECO:0000313" key="9">
    <source>
        <dbReference type="Proteomes" id="UP000278733"/>
    </source>
</evidence>
<dbReference type="InterPro" id="IPR039426">
    <property type="entry name" value="TonB-dep_rcpt-like"/>
</dbReference>
<keyword evidence="2 7" id="KW-0813">Transport</keyword>
<keyword evidence="4 7" id="KW-0812">Transmembrane</keyword>
<comment type="similarity">
    <text evidence="7">Belongs to the TonB-dependent receptor family.</text>
</comment>
<dbReference type="Gene3D" id="2.40.170.20">
    <property type="entry name" value="TonB-dependent receptor, beta-barrel domain"/>
    <property type="match status" value="1"/>
</dbReference>
<evidence type="ECO:0000256" key="3">
    <source>
        <dbReference type="ARBA" id="ARBA00022452"/>
    </source>
</evidence>
<keyword evidence="5 7" id="KW-0472">Membrane</keyword>
<accession>A0A448MU78</accession>
<dbReference type="PROSITE" id="PS52016">
    <property type="entry name" value="TONB_DEPENDENT_REC_3"/>
    <property type="match status" value="1"/>
</dbReference>
<dbReference type="KEGG" id="rpne:NCTC8284_03960"/>
<keyword evidence="3 7" id="KW-1134">Transmembrane beta strand</keyword>
<proteinExistence type="inferred from homology"/>
<reference evidence="8 9" key="1">
    <citation type="submission" date="2018-12" db="EMBL/GenBank/DDBJ databases">
        <authorList>
            <consortium name="Pathogen Informatics"/>
        </authorList>
    </citation>
    <scope>NUCLEOTIDE SEQUENCE [LARGE SCALE GENOMIC DNA]</scope>
    <source>
        <strain evidence="8 9">NCTC8284</strain>
    </source>
</reference>
<evidence type="ECO:0000256" key="5">
    <source>
        <dbReference type="ARBA" id="ARBA00023136"/>
    </source>
</evidence>